<dbReference type="PANTHER" id="PTHR34473">
    <property type="entry name" value="UPF0699 TRANSMEMBRANE PROTEIN YDBS"/>
    <property type="match status" value="1"/>
</dbReference>
<feature type="transmembrane region" description="Helical" evidence="2">
    <location>
        <begin position="35"/>
        <end position="60"/>
    </location>
</feature>
<reference evidence="6 7" key="1">
    <citation type="submission" date="2018-09" db="EMBL/GenBank/DDBJ databases">
        <title>Streptomyces sp. nov. DS1-2, an endophytic actinomycete isolated from roots of Dendrobium scabrilingue.</title>
        <authorList>
            <person name="Kuncharoen N."/>
            <person name="Kudo T."/>
            <person name="Ohkuma M."/>
            <person name="Yuki M."/>
            <person name="Tanasupawat S."/>
        </authorList>
    </citation>
    <scope>NUCLEOTIDE SEQUENCE [LARGE SCALE GENOMIC DNA]</scope>
    <source>
        <strain evidence="4 7">AZ1-7</strain>
        <strain evidence="5 6">DS1-2</strain>
    </source>
</reference>
<dbReference type="OrthoDB" id="3730669at2"/>
<organism evidence="4 7">
    <name type="scientific">Streptomyces radicis</name>
    <dbReference type="NCBI Taxonomy" id="1750517"/>
    <lineage>
        <taxon>Bacteria</taxon>
        <taxon>Bacillati</taxon>
        <taxon>Actinomycetota</taxon>
        <taxon>Actinomycetes</taxon>
        <taxon>Kitasatosporales</taxon>
        <taxon>Streptomycetaceae</taxon>
        <taxon>Streptomyces</taxon>
    </lineage>
</organism>
<keyword evidence="6" id="KW-1185">Reference proteome</keyword>
<evidence type="ECO:0000256" key="2">
    <source>
        <dbReference type="SAM" id="Phobius"/>
    </source>
</evidence>
<dbReference type="Pfam" id="PF03703">
    <property type="entry name" value="bPH_2"/>
    <property type="match status" value="1"/>
</dbReference>
<keyword evidence="2" id="KW-1133">Transmembrane helix</keyword>
<dbReference type="EMBL" id="RBDX01000033">
    <property type="protein sequence ID" value="RKN04702.1"/>
    <property type="molecule type" value="Genomic_DNA"/>
</dbReference>
<comment type="caution">
    <text evidence="4">The sequence shown here is derived from an EMBL/GenBank/DDBJ whole genome shotgun (WGS) entry which is preliminary data.</text>
</comment>
<evidence type="ECO:0000313" key="5">
    <source>
        <dbReference type="EMBL" id="RKN15634.1"/>
    </source>
</evidence>
<evidence type="ECO:0000313" key="6">
    <source>
        <dbReference type="Proteomes" id="UP000268652"/>
    </source>
</evidence>
<keyword evidence="2" id="KW-0472">Membrane</keyword>
<dbReference type="PANTHER" id="PTHR34473:SF3">
    <property type="entry name" value="TRANSMEMBRANE PROTEIN-RELATED"/>
    <property type="match status" value="1"/>
</dbReference>
<dbReference type="RefSeq" id="WP_120699850.1">
    <property type="nucleotide sequence ID" value="NZ_RBDX01000033.1"/>
</dbReference>
<keyword evidence="2" id="KW-0812">Transmembrane</keyword>
<dbReference type="Proteomes" id="UP000268652">
    <property type="component" value="Unassembled WGS sequence"/>
</dbReference>
<protein>
    <submittedName>
        <fullName evidence="4">PH domain-containing protein</fullName>
    </submittedName>
</protein>
<feature type="domain" description="YdbS-like PH" evidence="3">
    <location>
        <begin position="90"/>
        <end position="167"/>
    </location>
</feature>
<evidence type="ECO:0000313" key="7">
    <source>
        <dbReference type="Proteomes" id="UP000275024"/>
    </source>
</evidence>
<dbReference type="InterPro" id="IPR005182">
    <property type="entry name" value="YdbS-like_PH"/>
</dbReference>
<dbReference type="Proteomes" id="UP000275024">
    <property type="component" value="Unassembled WGS sequence"/>
</dbReference>
<name>A0A3A9VVZ3_9ACTN</name>
<evidence type="ECO:0000313" key="4">
    <source>
        <dbReference type="EMBL" id="RKN04702.1"/>
    </source>
</evidence>
<evidence type="ECO:0000256" key="1">
    <source>
        <dbReference type="SAM" id="MobiDB-lite"/>
    </source>
</evidence>
<feature type="region of interest" description="Disordered" evidence="1">
    <location>
        <begin position="1"/>
        <end position="25"/>
    </location>
</feature>
<sequence length="180" mass="19826">MAQSVTRDSRAESSGDADAELVLRPPSHPVDRRSVGWWLTQALVTVLPPVLILLLLALLIEPARTWLLLPAAIIGAPGLAYIVAMPPWRYRVHRWETTEDAVFTRAGWVRQQWRVAPMARIQTVDTIRGPLQQLFGLSTVVVTTASAAGPLRIDGLDHERARDLVEELADKAQVETGDAA</sequence>
<evidence type="ECO:0000259" key="3">
    <source>
        <dbReference type="Pfam" id="PF03703"/>
    </source>
</evidence>
<gene>
    <name evidence="5" type="ORF">D7318_27015</name>
    <name evidence="4" type="ORF">D7319_27610</name>
</gene>
<accession>A0A3A9VVZ3</accession>
<dbReference type="AlphaFoldDB" id="A0A3A9VVZ3"/>
<dbReference type="EMBL" id="RBDY01000031">
    <property type="protein sequence ID" value="RKN15634.1"/>
    <property type="molecule type" value="Genomic_DNA"/>
</dbReference>
<feature type="transmembrane region" description="Helical" evidence="2">
    <location>
        <begin position="66"/>
        <end position="84"/>
    </location>
</feature>
<proteinExistence type="predicted"/>